<sequence>MDSKSSDPDTRHDARIRTGYHIKFFAQVSALTPEHVAAEGGAENAIDWAAERGWFDECDNRRWWTGAAFNSGGVTDGDDENLTDSYSDIDDLSLWPYPQQERDKSLAL</sequence>
<accession>A0A9P7KBA7</accession>
<dbReference type="EMBL" id="JABCKV010000148">
    <property type="protein sequence ID" value="KAG5642899.1"/>
    <property type="molecule type" value="Genomic_DNA"/>
</dbReference>
<proteinExistence type="predicted"/>
<name>A0A9P7KBA7_9AGAR</name>
<evidence type="ECO:0000313" key="1">
    <source>
        <dbReference type="EMBL" id="KAG5642899.1"/>
    </source>
</evidence>
<reference evidence="1" key="2">
    <citation type="submission" date="2021-10" db="EMBL/GenBank/DDBJ databases">
        <title>Phylogenomics reveals ancestral predisposition of the termite-cultivated fungus Termitomyces towards a domesticated lifestyle.</title>
        <authorList>
            <person name="Auxier B."/>
            <person name="Grum-Grzhimaylo A."/>
            <person name="Cardenas M.E."/>
            <person name="Lodge J.D."/>
            <person name="Laessoe T."/>
            <person name="Pedersen O."/>
            <person name="Smith M.E."/>
            <person name="Kuyper T.W."/>
            <person name="Franco-Molano E.A."/>
            <person name="Baroni T.J."/>
            <person name="Aanen D.K."/>
        </authorList>
    </citation>
    <scope>NUCLEOTIDE SEQUENCE</scope>
    <source>
        <strain evidence="1">AP01</strain>
        <tissue evidence="1">Mycelium</tissue>
    </source>
</reference>
<gene>
    <name evidence="1" type="ORF">DXG03_001906</name>
</gene>
<protein>
    <submittedName>
        <fullName evidence="1">Uncharacterized protein</fullName>
    </submittedName>
</protein>
<evidence type="ECO:0000313" key="2">
    <source>
        <dbReference type="Proteomes" id="UP000775547"/>
    </source>
</evidence>
<comment type="caution">
    <text evidence="1">The sequence shown here is derived from an EMBL/GenBank/DDBJ whole genome shotgun (WGS) entry which is preliminary data.</text>
</comment>
<keyword evidence="2" id="KW-1185">Reference proteome</keyword>
<reference evidence="1" key="1">
    <citation type="submission" date="2020-07" db="EMBL/GenBank/DDBJ databases">
        <authorList>
            <person name="Nieuwenhuis M."/>
            <person name="Van De Peppel L.J.J."/>
        </authorList>
    </citation>
    <scope>NUCLEOTIDE SEQUENCE</scope>
    <source>
        <strain evidence="1">AP01</strain>
        <tissue evidence="1">Mycelium</tissue>
    </source>
</reference>
<dbReference type="Proteomes" id="UP000775547">
    <property type="component" value="Unassembled WGS sequence"/>
</dbReference>
<dbReference type="OrthoDB" id="5579860at2759"/>
<dbReference type="AlphaFoldDB" id="A0A9P7KBA7"/>
<organism evidence="1 2">
    <name type="scientific">Asterophora parasitica</name>
    <dbReference type="NCBI Taxonomy" id="117018"/>
    <lineage>
        <taxon>Eukaryota</taxon>
        <taxon>Fungi</taxon>
        <taxon>Dikarya</taxon>
        <taxon>Basidiomycota</taxon>
        <taxon>Agaricomycotina</taxon>
        <taxon>Agaricomycetes</taxon>
        <taxon>Agaricomycetidae</taxon>
        <taxon>Agaricales</taxon>
        <taxon>Tricholomatineae</taxon>
        <taxon>Lyophyllaceae</taxon>
        <taxon>Asterophora</taxon>
    </lineage>
</organism>